<evidence type="ECO:0000313" key="1">
    <source>
        <dbReference type="EMBL" id="KAJ8600307.1"/>
    </source>
</evidence>
<dbReference type="PANTHER" id="PTHR13593">
    <property type="match status" value="1"/>
</dbReference>
<dbReference type="InterPro" id="IPR017946">
    <property type="entry name" value="PLC-like_Pdiesterase_TIM-brl"/>
</dbReference>
<dbReference type="SUPFAM" id="SSF51695">
    <property type="entry name" value="PLC-like phosphodiesterases"/>
    <property type="match status" value="1"/>
</dbReference>
<dbReference type="GO" id="GO:0006629">
    <property type="term" value="P:lipid metabolic process"/>
    <property type="evidence" value="ECO:0007669"/>
    <property type="project" value="InterPro"/>
</dbReference>
<dbReference type="Gene3D" id="3.20.20.190">
    <property type="entry name" value="Phosphatidylinositol (PI) phosphodiesterase"/>
    <property type="match status" value="1"/>
</dbReference>
<name>A0AAD7UAC2_9STRA</name>
<comment type="caution">
    <text evidence="1">The sequence shown here is derived from an EMBL/GenBank/DDBJ whole genome shotgun (WGS) entry which is preliminary data.</text>
</comment>
<reference evidence="1" key="1">
    <citation type="submission" date="2023-01" db="EMBL/GenBank/DDBJ databases">
        <title>Metagenome sequencing of chrysophaentin producing Chrysophaeum taylorii.</title>
        <authorList>
            <person name="Davison J."/>
            <person name="Bewley C."/>
        </authorList>
    </citation>
    <scope>NUCLEOTIDE SEQUENCE</scope>
    <source>
        <strain evidence="1">NIES-1699</strain>
    </source>
</reference>
<dbReference type="GO" id="GO:0008081">
    <property type="term" value="F:phosphoric diester hydrolase activity"/>
    <property type="evidence" value="ECO:0007669"/>
    <property type="project" value="InterPro"/>
</dbReference>
<dbReference type="PANTHER" id="PTHR13593:SF113">
    <property type="entry name" value="SI:DKEY-266F7.9"/>
    <property type="match status" value="1"/>
</dbReference>
<dbReference type="InterPro" id="IPR051057">
    <property type="entry name" value="PI-PLC_domain"/>
</dbReference>
<evidence type="ECO:0000313" key="2">
    <source>
        <dbReference type="Proteomes" id="UP001230188"/>
    </source>
</evidence>
<organism evidence="1 2">
    <name type="scientific">Chrysophaeum taylorii</name>
    <dbReference type="NCBI Taxonomy" id="2483200"/>
    <lineage>
        <taxon>Eukaryota</taxon>
        <taxon>Sar</taxon>
        <taxon>Stramenopiles</taxon>
        <taxon>Ochrophyta</taxon>
        <taxon>Pelagophyceae</taxon>
        <taxon>Pelagomonadales</taxon>
        <taxon>Pelagomonadaceae</taxon>
        <taxon>Chrysophaeum</taxon>
    </lineage>
</organism>
<dbReference type="AlphaFoldDB" id="A0AAD7UAC2"/>
<gene>
    <name evidence="1" type="ORF">CTAYLR_000726</name>
</gene>
<proteinExistence type="predicted"/>
<accession>A0AAD7UAC2</accession>
<keyword evidence="2" id="KW-1185">Reference proteome</keyword>
<dbReference type="EMBL" id="JAQMWT010000524">
    <property type="protein sequence ID" value="KAJ8600307.1"/>
    <property type="molecule type" value="Genomic_DNA"/>
</dbReference>
<dbReference type="Proteomes" id="UP001230188">
    <property type="component" value="Unassembled WGS sequence"/>
</dbReference>
<sequence>MLSQWMGELRGVIGSRSLLDLCLPGTHDSMTKNLSLTVADNANSIPSRFAWVLHEFFPVVDRVVGKLLREQAQTQTLGMREQLDGGVRFVDFRATFTAPPDKRSRAPHDWYCLHLLQSAQPAMSYLLELREFLDANPTEIVALWISRHGDACATGTDQYPNASPQAQQAFWGQIKSLFEGLLFSGLLNETSIDAMIDANERLVVFAANYEDFTGGGDAFATDCCVGISNTLKGGTISNFSKTVDDWGQTLRASEERRADLKSRNVLDLVSFAGSPPDQVVAADVAIYYGAGGRWATALCAASLGIPNVTEFCPLTLLDSSRLRNYYLQPSLDLPISNPGDYALPGAIYIDSVDLNGTIRTGTLDGKRVGYAYVDTVLLWNTRSSCALDYVQACDRLDAILTARRDAIGPTSKWYDPAHGRLADWP</sequence>
<protein>
    <submittedName>
        <fullName evidence="1">Uncharacterized protein</fullName>
    </submittedName>
</protein>
<dbReference type="Pfam" id="PF26146">
    <property type="entry name" value="PI-PLC_X"/>
    <property type="match status" value="1"/>
</dbReference>